<gene>
    <name evidence="2" type="ORF">EI684_06735</name>
</gene>
<evidence type="ECO:0000256" key="1">
    <source>
        <dbReference type="SAM" id="Phobius"/>
    </source>
</evidence>
<feature type="transmembrane region" description="Helical" evidence="1">
    <location>
        <begin position="116"/>
        <end position="139"/>
    </location>
</feature>
<dbReference type="Pfam" id="PF04298">
    <property type="entry name" value="Zn_peptidase_2"/>
    <property type="match status" value="1"/>
</dbReference>
<sequence>MFVYLILVIPAMLFTMWAQWRVKSSFDKWSKVRSAKNLNGMDVARTLMQNEGLSHVQIERIDGFLTDHYDPRDKVMRLSDGSLQPTVAAMAIVAHELGHAAQDREEYFWLRARSSIVGAANIGTNLGSTLFFVGMLLAIFSQRLGVGVAILGVVFFSAAVAFTLVTLPVEFNASSRARDMLMRNGLVTVEESNGVNAVLNAAALTYVAAAAQAVAQLLYFISILMRRR</sequence>
<feature type="transmembrane region" description="Helical" evidence="1">
    <location>
        <begin position="203"/>
        <end position="225"/>
    </location>
</feature>
<evidence type="ECO:0000313" key="2">
    <source>
        <dbReference type="EMBL" id="RRR74553.1"/>
    </source>
</evidence>
<keyword evidence="1" id="KW-1133">Transmembrane helix</keyword>
<dbReference type="PANTHER" id="PTHR36434:SF1">
    <property type="entry name" value="MEMBRANE PROTEASE YUGP-RELATED"/>
    <property type="match status" value="1"/>
</dbReference>
<protein>
    <submittedName>
        <fullName evidence="2">Zinc metallopeptidase</fullName>
    </submittedName>
</protein>
<keyword evidence="1" id="KW-0812">Transmembrane</keyword>
<evidence type="ECO:0000313" key="3">
    <source>
        <dbReference type="Proteomes" id="UP000280307"/>
    </source>
</evidence>
<dbReference type="EMBL" id="RSAS01000259">
    <property type="protein sequence ID" value="RRR74553.1"/>
    <property type="molecule type" value="Genomic_DNA"/>
</dbReference>
<keyword evidence="1" id="KW-0472">Membrane</keyword>
<dbReference type="InterPro" id="IPR007395">
    <property type="entry name" value="Zn_peptidase_2"/>
</dbReference>
<proteinExistence type="predicted"/>
<organism evidence="2 3">
    <name type="scientific">Candidatus Viridilinea halotolerans</name>
    <dbReference type="NCBI Taxonomy" id="2491704"/>
    <lineage>
        <taxon>Bacteria</taxon>
        <taxon>Bacillati</taxon>
        <taxon>Chloroflexota</taxon>
        <taxon>Chloroflexia</taxon>
        <taxon>Chloroflexales</taxon>
        <taxon>Chloroflexineae</taxon>
        <taxon>Oscillochloridaceae</taxon>
        <taxon>Candidatus Viridilinea</taxon>
    </lineage>
</organism>
<reference evidence="2 3" key="1">
    <citation type="submission" date="2018-12" db="EMBL/GenBank/DDBJ databases">
        <title>Genome Sequence of Candidatus Viridilinea halotolerans isolated from saline sulfide-rich spring.</title>
        <authorList>
            <person name="Grouzdev D.S."/>
            <person name="Burganskaya E.I."/>
            <person name="Krutkina M.S."/>
            <person name="Sukhacheva M.V."/>
            <person name="Gorlenko V.M."/>
        </authorList>
    </citation>
    <scope>NUCLEOTIDE SEQUENCE [LARGE SCALE GENOMIC DNA]</scope>
    <source>
        <strain evidence="2">Chok-6</strain>
    </source>
</reference>
<dbReference type="PANTHER" id="PTHR36434">
    <property type="entry name" value="MEMBRANE PROTEASE YUGP-RELATED"/>
    <property type="match status" value="1"/>
</dbReference>
<feature type="transmembrane region" description="Helical" evidence="1">
    <location>
        <begin position="146"/>
        <end position="167"/>
    </location>
</feature>
<dbReference type="Proteomes" id="UP000280307">
    <property type="component" value="Unassembled WGS sequence"/>
</dbReference>
<name>A0A426U3V5_9CHLR</name>
<comment type="caution">
    <text evidence="2">The sequence shown here is derived from an EMBL/GenBank/DDBJ whole genome shotgun (WGS) entry which is preliminary data.</text>
</comment>
<accession>A0A426U3V5</accession>
<dbReference type="AlphaFoldDB" id="A0A426U3V5"/>